<keyword evidence="8 19" id="KW-0479">Metal-binding</keyword>
<feature type="binding site" evidence="19">
    <location>
        <position position="354"/>
    </location>
    <ligand>
        <name>GTP</name>
        <dbReference type="ChEBI" id="CHEBI:37565"/>
    </ligand>
</feature>
<protein>
    <recommendedName>
        <fullName evidence="19">Riboflavin biosynthesis protein RibBA</fullName>
    </recommendedName>
    <domain>
        <recommendedName>
            <fullName evidence="19">3,4-dihydroxy-2-butanone 4-phosphate synthase</fullName>
            <shortName evidence="19">DHBP synthase</shortName>
            <ecNumber evidence="19">4.1.99.12</ecNumber>
        </recommendedName>
    </domain>
    <domain>
        <recommendedName>
            <fullName evidence="19">GTP cyclohydrolase-2</fullName>
            <ecNumber evidence="19">3.5.4.25</ecNumber>
        </recommendedName>
        <alternativeName>
            <fullName evidence="19">GTP cyclohydrolase II</fullName>
        </alternativeName>
    </domain>
</protein>
<dbReference type="Pfam" id="PF00926">
    <property type="entry name" value="DHBP_synthase"/>
    <property type="match status" value="1"/>
</dbReference>
<comment type="similarity">
    <text evidence="6 19">In the N-terminal section; belongs to the DHBP synthase family.</text>
</comment>
<evidence type="ECO:0000256" key="12">
    <source>
        <dbReference type="ARBA" id="ARBA00022842"/>
    </source>
</evidence>
<dbReference type="Gene3D" id="3.90.870.10">
    <property type="entry name" value="DHBP synthase"/>
    <property type="match status" value="1"/>
</dbReference>
<evidence type="ECO:0000256" key="16">
    <source>
        <dbReference type="ARBA" id="ARBA00023268"/>
    </source>
</evidence>
<dbReference type="GO" id="GO:0000287">
    <property type="term" value="F:magnesium ion binding"/>
    <property type="evidence" value="ECO:0007669"/>
    <property type="project" value="UniProtKB-UniRule"/>
</dbReference>
<feature type="active site" description="Proton acceptor; for GTP cyclohydrolase activity" evidence="19">
    <location>
        <position position="331"/>
    </location>
</feature>
<dbReference type="PIRSF" id="PIRSF001259">
    <property type="entry name" value="RibA"/>
    <property type="match status" value="1"/>
</dbReference>
<dbReference type="FunFam" id="3.90.870.10:FF:000001">
    <property type="entry name" value="Riboflavin biosynthesis protein RibBA"/>
    <property type="match status" value="1"/>
</dbReference>
<dbReference type="CDD" id="cd00641">
    <property type="entry name" value="GTP_cyclohydro2"/>
    <property type="match status" value="1"/>
</dbReference>
<dbReference type="RefSeq" id="WP_200803927.1">
    <property type="nucleotide sequence ID" value="NZ_FUXZ01000004.1"/>
</dbReference>
<proteinExistence type="inferred from homology"/>
<feature type="binding site" evidence="19">
    <location>
        <position position="319"/>
    </location>
    <ligand>
        <name>GTP</name>
        <dbReference type="ChEBI" id="CHEBI:37565"/>
    </ligand>
</feature>
<dbReference type="Proteomes" id="UP000190814">
    <property type="component" value="Unassembled WGS sequence"/>
</dbReference>
<dbReference type="GO" id="GO:0008270">
    <property type="term" value="F:zinc ion binding"/>
    <property type="evidence" value="ECO:0007669"/>
    <property type="project" value="UniProtKB-UniRule"/>
</dbReference>
<dbReference type="Pfam" id="PF00925">
    <property type="entry name" value="GTP_cyclohydro2"/>
    <property type="match status" value="1"/>
</dbReference>
<dbReference type="GO" id="GO:0003935">
    <property type="term" value="F:GTP cyclohydrolase II activity"/>
    <property type="evidence" value="ECO:0007669"/>
    <property type="project" value="UniProtKB-UniRule"/>
</dbReference>
<evidence type="ECO:0000256" key="7">
    <source>
        <dbReference type="ARBA" id="ARBA00022619"/>
    </source>
</evidence>
<feature type="site" description="Essential for DHBP synthase activity" evidence="19">
    <location>
        <position position="166"/>
    </location>
</feature>
<dbReference type="HAMAP" id="MF_01283">
    <property type="entry name" value="RibBA"/>
    <property type="match status" value="1"/>
</dbReference>
<feature type="region of interest" description="GTP cyclohydrolase II" evidence="19">
    <location>
        <begin position="204"/>
        <end position="404"/>
    </location>
</feature>
<dbReference type="NCBIfam" id="TIGR00505">
    <property type="entry name" value="ribA"/>
    <property type="match status" value="1"/>
</dbReference>
<dbReference type="GO" id="GO:0005525">
    <property type="term" value="F:GTP binding"/>
    <property type="evidence" value="ECO:0007669"/>
    <property type="project" value="UniProtKB-KW"/>
</dbReference>
<dbReference type="FunFam" id="3.40.50.10990:FF:000001">
    <property type="entry name" value="Riboflavin biosynthesis protein RibBA"/>
    <property type="match status" value="1"/>
</dbReference>
<keyword evidence="22" id="KW-1185">Reference proteome</keyword>
<keyword evidence="15 19" id="KW-0456">Lyase</keyword>
<dbReference type="GO" id="GO:0005829">
    <property type="term" value="C:cytosol"/>
    <property type="evidence" value="ECO:0007669"/>
    <property type="project" value="TreeGrafter"/>
</dbReference>
<dbReference type="InterPro" id="IPR000422">
    <property type="entry name" value="DHBP_synthase_RibB"/>
</dbReference>
<dbReference type="GO" id="GO:0008686">
    <property type="term" value="F:3,4-dihydroxy-2-butanone-4-phosphate synthase activity"/>
    <property type="evidence" value="ECO:0007669"/>
    <property type="project" value="UniProtKB-UniRule"/>
</dbReference>
<evidence type="ECO:0000256" key="15">
    <source>
        <dbReference type="ARBA" id="ARBA00023239"/>
    </source>
</evidence>
<dbReference type="GO" id="GO:0009231">
    <property type="term" value="P:riboflavin biosynthetic process"/>
    <property type="evidence" value="ECO:0007669"/>
    <property type="project" value="UniProtKB-UniRule"/>
</dbReference>
<dbReference type="NCBIfam" id="NF001591">
    <property type="entry name" value="PRK00393.1"/>
    <property type="match status" value="1"/>
</dbReference>
<evidence type="ECO:0000256" key="18">
    <source>
        <dbReference type="ARBA" id="ARBA00049295"/>
    </source>
</evidence>
<feature type="binding site" evidence="19">
    <location>
        <begin position="30"/>
        <end position="31"/>
    </location>
    <ligand>
        <name>D-ribulose 5-phosphate</name>
        <dbReference type="ChEBI" id="CHEBI:58121"/>
    </ligand>
</feature>
<feature type="domain" description="GTP cyclohydrolase II" evidence="20">
    <location>
        <begin position="212"/>
        <end position="374"/>
    </location>
</feature>
<feature type="binding site" evidence="19">
    <location>
        <begin position="142"/>
        <end position="146"/>
    </location>
    <ligand>
        <name>D-ribulose 5-phosphate</name>
        <dbReference type="ChEBI" id="CHEBI:58121"/>
    </ligand>
</feature>
<evidence type="ECO:0000313" key="22">
    <source>
        <dbReference type="Proteomes" id="UP000190814"/>
    </source>
</evidence>
<evidence type="ECO:0000256" key="13">
    <source>
        <dbReference type="ARBA" id="ARBA00023134"/>
    </source>
</evidence>
<dbReference type="InterPro" id="IPR016299">
    <property type="entry name" value="Riboflavin_synth_RibBA"/>
</dbReference>
<dbReference type="InterPro" id="IPR017945">
    <property type="entry name" value="DHBP_synth_RibB-like_a/b_dom"/>
</dbReference>
<evidence type="ECO:0000256" key="4">
    <source>
        <dbReference type="ARBA" id="ARBA00004853"/>
    </source>
</evidence>
<dbReference type="AlphaFoldDB" id="A0A1T4VE91"/>
<evidence type="ECO:0000256" key="17">
    <source>
        <dbReference type="ARBA" id="ARBA00043932"/>
    </source>
</evidence>
<feature type="binding site" evidence="19">
    <location>
        <position position="270"/>
    </location>
    <ligand>
        <name>Zn(2+)</name>
        <dbReference type="ChEBI" id="CHEBI:29105"/>
        <note>catalytic</note>
    </ligand>
</feature>
<feature type="region of interest" description="DHBP synthase" evidence="19">
    <location>
        <begin position="1"/>
        <end position="203"/>
    </location>
</feature>
<feature type="binding site" evidence="19">
    <location>
        <position position="31"/>
    </location>
    <ligand>
        <name>Mg(2+)</name>
        <dbReference type="ChEBI" id="CHEBI:18420"/>
        <label>1</label>
    </ligand>
</feature>
<evidence type="ECO:0000256" key="8">
    <source>
        <dbReference type="ARBA" id="ARBA00022723"/>
    </source>
</evidence>
<dbReference type="SUPFAM" id="SSF55821">
    <property type="entry name" value="YrdC/RibB"/>
    <property type="match status" value="1"/>
</dbReference>
<dbReference type="InterPro" id="IPR000926">
    <property type="entry name" value="RibA"/>
</dbReference>
<feature type="binding site" evidence="19">
    <location>
        <position position="275"/>
    </location>
    <ligand>
        <name>GTP</name>
        <dbReference type="ChEBI" id="CHEBI:37565"/>
    </ligand>
</feature>
<feature type="binding site" evidence="19">
    <location>
        <begin position="297"/>
        <end position="299"/>
    </location>
    <ligand>
        <name>GTP</name>
        <dbReference type="ChEBI" id="CHEBI:37565"/>
    </ligand>
</feature>
<dbReference type="NCBIfam" id="TIGR00506">
    <property type="entry name" value="ribB"/>
    <property type="match status" value="1"/>
</dbReference>
<dbReference type="NCBIfam" id="NF006803">
    <property type="entry name" value="PRK09311.1"/>
    <property type="match status" value="1"/>
</dbReference>
<evidence type="ECO:0000256" key="19">
    <source>
        <dbReference type="HAMAP-Rule" id="MF_01283"/>
    </source>
</evidence>
<feature type="active site" description="Nucleophile; for GTP cyclohydrolase activity" evidence="19">
    <location>
        <position position="333"/>
    </location>
</feature>
<dbReference type="InterPro" id="IPR036144">
    <property type="entry name" value="RibA-like_sf"/>
</dbReference>
<gene>
    <name evidence="19" type="primary">ribBA</name>
    <name evidence="21" type="ORF">SAMN02745111_00783</name>
</gene>
<feature type="binding site" evidence="19">
    <location>
        <position position="166"/>
    </location>
    <ligand>
        <name>D-ribulose 5-phosphate</name>
        <dbReference type="ChEBI" id="CHEBI:58121"/>
    </ligand>
</feature>
<keyword evidence="9 19" id="KW-0547">Nucleotide-binding</keyword>
<evidence type="ECO:0000256" key="5">
    <source>
        <dbReference type="ARBA" id="ARBA00004904"/>
    </source>
</evidence>
<dbReference type="EC" id="3.5.4.25" evidence="19"/>
<comment type="pathway">
    <text evidence="4 19">Cofactor biosynthesis; riboflavin biosynthesis; 5-amino-6-(D-ribitylamino)uracil from GTP: step 1/4.</text>
</comment>
<comment type="catalytic activity">
    <reaction evidence="18 19">
        <text>GTP + 4 H2O = 2,5-diamino-6-hydroxy-4-(5-phosphoribosylamino)-pyrimidine + formate + 2 phosphate + 3 H(+)</text>
        <dbReference type="Rhea" id="RHEA:23704"/>
        <dbReference type="ChEBI" id="CHEBI:15377"/>
        <dbReference type="ChEBI" id="CHEBI:15378"/>
        <dbReference type="ChEBI" id="CHEBI:15740"/>
        <dbReference type="ChEBI" id="CHEBI:37565"/>
        <dbReference type="ChEBI" id="CHEBI:43474"/>
        <dbReference type="ChEBI" id="CHEBI:58614"/>
        <dbReference type="EC" id="3.5.4.25"/>
    </reaction>
</comment>
<feature type="binding site" evidence="19">
    <location>
        <position position="359"/>
    </location>
    <ligand>
        <name>GTP</name>
        <dbReference type="ChEBI" id="CHEBI:37565"/>
    </ligand>
</feature>
<keyword evidence="10 19" id="KW-0378">Hydrolase</keyword>
<feature type="binding site" evidence="19">
    <location>
        <position position="31"/>
    </location>
    <ligand>
        <name>Mg(2+)</name>
        <dbReference type="ChEBI" id="CHEBI:18420"/>
        <label>2</label>
    </ligand>
</feature>
<comment type="cofactor">
    <cofactor evidence="2">
        <name>Mn(2+)</name>
        <dbReference type="ChEBI" id="CHEBI:29035"/>
    </cofactor>
</comment>
<comment type="similarity">
    <text evidence="19">In the C-terminal section; belongs to the GTP cyclohydrolase II family.</text>
</comment>
<keyword evidence="7 19" id="KW-0686">Riboflavin biosynthesis</keyword>
<evidence type="ECO:0000256" key="11">
    <source>
        <dbReference type="ARBA" id="ARBA00022833"/>
    </source>
</evidence>
<dbReference type="STRING" id="39495.SAMN02745111_00783"/>
<evidence type="ECO:0000259" key="20">
    <source>
        <dbReference type="Pfam" id="PF00925"/>
    </source>
</evidence>
<feature type="binding site" evidence="19">
    <location>
        <position position="145"/>
    </location>
    <ligand>
        <name>Mg(2+)</name>
        <dbReference type="ChEBI" id="CHEBI:18420"/>
        <label>2</label>
    </ligand>
</feature>
<keyword evidence="11 19" id="KW-0862">Zinc</keyword>
<accession>A0A1T4VE91</accession>
<name>A0A1T4VE91_9FIRM</name>
<dbReference type="PANTHER" id="PTHR21327:SF18">
    <property type="entry name" value="3,4-DIHYDROXY-2-BUTANONE 4-PHOSPHATE SYNTHASE"/>
    <property type="match status" value="1"/>
</dbReference>
<dbReference type="EC" id="4.1.99.12" evidence="19"/>
<evidence type="ECO:0000313" key="21">
    <source>
        <dbReference type="EMBL" id="SKA63208.1"/>
    </source>
</evidence>
<keyword evidence="16 19" id="KW-0511">Multifunctional enzyme</keyword>
<evidence type="ECO:0000256" key="1">
    <source>
        <dbReference type="ARBA" id="ARBA00000141"/>
    </source>
</evidence>
<dbReference type="GO" id="GO:0030145">
    <property type="term" value="F:manganese ion binding"/>
    <property type="evidence" value="ECO:0007669"/>
    <property type="project" value="UniProtKB-UniRule"/>
</dbReference>
<feature type="binding site" evidence="19">
    <location>
        <begin position="254"/>
        <end position="258"/>
    </location>
    <ligand>
        <name>GTP</name>
        <dbReference type="ChEBI" id="CHEBI:37565"/>
    </ligand>
</feature>
<feature type="binding site" evidence="19">
    <location>
        <position position="35"/>
    </location>
    <ligand>
        <name>D-ribulose 5-phosphate</name>
        <dbReference type="ChEBI" id="CHEBI:58121"/>
    </ligand>
</feature>
<evidence type="ECO:0000256" key="10">
    <source>
        <dbReference type="ARBA" id="ARBA00022801"/>
    </source>
</evidence>
<comment type="catalytic activity">
    <reaction evidence="1 19">
        <text>D-ribulose 5-phosphate = (2S)-2-hydroxy-3-oxobutyl phosphate + formate + H(+)</text>
        <dbReference type="Rhea" id="RHEA:18457"/>
        <dbReference type="ChEBI" id="CHEBI:15378"/>
        <dbReference type="ChEBI" id="CHEBI:15740"/>
        <dbReference type="ChEBI" id="CHEBI:58121"/>
        <dbReference type="ChEBI" id="CHEBI:58830"/>
        <dbReference type="EC" id="4.1.99.12"/>
    </reaction>
</comment>
<comment type="pathway">
    <text evidence="5 19">Cofactor biosynthesis; riboflavin biosynthesis; 2-hydroxy-3-oxobutyl phosphate from D-ribulose 5-phosphate: step 1/1.</text>
</comment>
<dbReference type="SUPFAM" id="SSF142695">
    <property type="entry name" value="RibA-like"/>
    <property type="match status" value="1"/>
</dbReference>
<evidence type="ECO:0000256" key="9">
    <source>
        <dbReference type="ARBA" id="ARBA00022741"/>
    </source>
</evidence>
<evidence type="ECO:0000256" key="6">
    <source>
        <dbReference type="ARBA" id="ARBA00005520"/>
    </source>
</evidence>
<comment type="function">
    <text evidence="17 19">Catalyzes the conversion of GTP to 2,5-diamino-6-ribosylamino-4(3H)-pyrimidinone 5'-phosphate (DARP), formate and pyrophosphate.</text>
</comment>
<organism evidence="21 22">
    <name type="scientific">Eubacterium uniforme</name>
    <dbReference type="NCBI Taxonomy" id="39495"/>
    <lineage>
        <taxon>Bacteria</taxon>
        <taxon>Bacillati</taxon>
        <taxon>Bacillota</taxon>
        <taxon>Clostridia</taxon>
        <taxon>Eubacteriales</taxon>
        <taxon>Eubacteriaceae</taxon>
        <taxon>Eubacterium</taxon>
    </lineage>
</organism>
<evidence type="ECO:0000256" key="3">
    <source>
        <dbReference type="ARBA" id="ARBA00002284"/>
    </source>
</evidence>
<keyword evidence="13 19" id="KW-0342">GTP-binding</keyword>
<keyword evidence="14 19" id="KW-0464">Manganese</keyword>
<dbReference type="InterPro" id="IPR032677">
    <property type="entry name" value="GTP_cyclohydro_II"/>
</dbReference>
<dbReference type="UniPathway" id="UPA00275">
    <property type="reaction ID" value="UER00399"/>
</dbReference>
<comment type="function">
    <text evidence="3 19">Catalyzes the conversion of D-ribulose 5-phosphate to formate and 3,4-dihydroxy-2-butanone 4-phosphate.</text>
</comment>
<dbReference type="HAMAP" id="MF_00180">
    <property type="entry name" value="RibB"/>
    <property type="match status" value="1"/>
</dbReference>
<dbReference type="HAMAP" id="MF_00179">
    <property type="entry name" value="RibA"/>
    <property type="match status" value="1"/>
</dbReference>
<feature type="binding site" evidence="19">
    <location>
        <position position="272"/>
    </location>
    <ligand>
        <name>Zn(2+)</name>
        <dbReference type="ChEBI" id="CHEBI:29105"/>
        <note>catalytic</note>
    </ligand>
</feature>
<evidence type="ECO:0000256" key="14">
    <source>
        <dbReference type="ARBA" id="ARBA00023211"/>
    </source>
</evidence>
<dbReference type="Gene3D" id="3.40.50.10990">
    <property type="entry name" value="GTP cyclohydrolase II"/>
    <property type="match status" value="1"/>
</dbReference>
<dbReference type="PANTHER" id="PTHR21327">
    <property type="entry name" value="GTP CYCLOHYDROLASE II-RELATED"/>
    <property type="match status" value="1"/>
</dbReference>
<evidence type="ECO:0000256" key="2">
    <source>
        <dbReference type="ARBA" id="ARBA00001936"/>
    </source>
</evidence>
<keyword evidence="12 19" id="KW-0460">Magnesium</keyword>
<comment type="cofactor">
    <cofactor evidence="19">
        <name>Zn(2+)</name>
        <dbReference type="ChEBI" id="CHEBI:29105"/>
    </cofactor>
    <text evidence="19">Binds 1 zinc ion per subunit.</text>
</comment>
<reference evidence="21 22" key="1">
    <citation type="submission" date="2017-02" db="EMBL/GenBank/DDBJ databases">
        <authorList>
            <person name="Peterson S.W."/>
        </authorList>
    </citation>
    <scope>NUCLEOTIDE SEQUENCE [LARGE SCALE GENOMIC DNA]</scope>
    <source>
        <strain evidence="21 22">ATCC 35992</strain>
    </source>
</reference>
<comment type="cofactor">
    <cofactor evidence="19">
        <name>Mg(2+)</name>
        <dbReference type="ChEBI" id="CHEBI:18420"/>
    </cofactor>
    <cofactor evidence="19">
        <name>Mn(2+)</name>
        <dbReference type="ChEBI" id="CHEBI:29035"/>
    </cofactor>
    <text evidence="19">Binds 2 divalent metal cations per subunit. Magnesium or manganese.</text>
</comment>
<feature type="binding site" evidence="19">
    <location>
        <position position="259"/>
    </location>
    <ligand>
        <name>Zn(2+)</name>
        <dbReference type="ChEBI" id="CHEBI:29105"/>
        <note>catalytic</note>
    </ligand>
</feature>
<sequence>MKDYKYNKIEEALEALKNGEIILVTDDPDRENEGDMICAAQFATTENVNMMASVAKGLICMPMSEEIAKRLEFVPMVENNTDNHETAFTVSVDYVDTKTGISAVERSLTAMKIVDDESKPLDFRRPGHMFPLVARKGGVLSRNGHTEATVDLCRLAGLKECGLCCEIMEDDGTMMQTDRLWELANAHNMKFITIKDLQDYCRLHEKHVVQEAKVKMPTKYGEFSMYGYINDITGEHHVALVKGEIGDGEDVLCRIHSECLTGDVFGSCRCDCGEQLAQAMRQIEKEGRGVVLYMRQEGRGIGLINKLKAYQLQEQGFDTVDANIELGFAPDLREYWVGAQILRDLGIKSLKLLTNNPSKIYGLDGFGIKVSSREPIEIKPQKYDFNYLKVKKDRMGHVFNEIKF</sequence>
<dbReference type="EMBL" id="FUXZ01000004">
    <property type="protein sequence ID" value="SKA63208.1"/>
    <property type="molecule type" value="Genomic_DNA"/>
</dbReference>
<feature type="site" description="Essential for DHBP synthase activity" evidence="19">
    <location>
        <position position="128"/>
    </location>
</feature>